<reference evidence="10 11" key="2">
    <citation type="journal article" date="2018" name="Hortic Res">
        <title>Improved Brassica rapa reference genome by single-molecule sequencing and chromosome conformation capture technologies.</title>
        <authorList>
            <person name="Zhang L."/>
            <person name="Cai X."/>
            <person name="Wu J."/>
            <person name="Liu M."/>
            <person name="Grob S."/>
            <person name="Cheng F."/>
            <person name="Liang J."/>
            <person name="Cai C."/>
            <person name="Liu Z."/>
            <person name="Liu B."/>
            <person name="Wang F."/>
            <person name="Li S."/>
            <person name="Liu F."/>
            <person name="Li X."/>
            <person name="Cheng L."/>
            <person name="Yang W."/>
            <person name="Li M.H."/>
            <person name="Grossniklaus U."/>
            <person name="Zheng H."/>
            <person name="Wang X."/>
        </authorList>
    </citation>
    <scope>NUCLEOTIDE SEQUENCE [LARGE SCALE GENOMIC DNA]</scope>
    <source>
        <strain evidence="10 11">cv. Chiifu-401-42</strain>
    </source>
</reference>
<dbReference type="InterPro" id="IPR005630">
    <property type="entry name" value="Terpene_synthase_metal-bd"/>
</dbReference>
<dbReference type="Proteomes" id="UP000011750">
    <property type="component" value="Chromosome A06"/>
</dbReference>
<dbReference type="InterPro" id="IPR008949">
    <property type="entry name" value="Isoprenoid_synthase_dom_sf"/>
</dbReference>
<evidence type="ECO:0000256" key="3">
    <source>
        <dbReference type="ARBA" id="ARBA00022842"/>
    </source>
</evidence>
<keyword evidence="4" id="KW-0456">Lyase</keyword>
<feature type="compositionally biased region" description="Basic and acidic residues" evidence="7">
    <location>
        <begin position="195"/>
        <end position="208"/>
    </location>
</feature>
<evidence type="ECO:0000256" key="5">
    <source>
        <dbReference type="ARBA" id="ARBA00038405"/>
    </source>
</evidence>
<feature type="domain" description="Terpene synthase N-terminal" evidence="8">
    <location>
        <begin position="200"/>
        <end position="364"/>
    </location>
</feature>
<keyword evidence="2" id="KW-0479">Metal-binding</keyword>
<dbReference type="GO" id="GO:0000287">
    <property type="term" value="F:magnesium ion binding"/>
    <property type="evidence" value="ECO:0007669"/>
    <property type="project" value="InterPro"/>
</dbReference>
<dbReference type="AlphaFoldDB" id="M4CZS0"/>
<name>M4CZS0_BRACM</name>
<accession>M4CZS0</accession>
<keyword evidence="3" id="KW-0460">Magnesium</keyword>
<dbReference type="Pfam" id="PF03936">
    <property type="entry name" value="Terpene_synth_C"/>
    <property type="match status" value="1"/>
</dbReference>
<dbReference type="OMA" id="FNRLIRH"/>
<dbReference type="Gramene" id="Bra009717.1">
    <property type="protein sequence ID" value="Bra009717.1-P"/>
    <property type="gene ID" value="Bra009717"/>
</dbReference>
<dbReference type="GO" id="GO:0016114">
    <property type="term" value="P:terpenoid biosynthetic process"/>
    <property type="evidence" value="ECO:0007669"/>
    <property type="project" value="InterPro"/>
</dbReference>
<keyword evidence="6" id="KW-0175">Coiled coil</keyword>
<dbReference type="InterPro" id="IPR036965">
    <property type="entry name" value="Terpene_synth_N_sf"/>
</dbReference>
<dbReference type="STRING" id="51351.M4CZS0"/>
<reference evidence="10 11" key="1">
    <citation type="journal article" date="2011" name="Nat. Genet.">
        <title>The genome of the mesopolyploid crop species Brassica rapa.</title>
        <authorList>
            <consortium name="Brassica rapa Genome Sequencing Project Consortium"/>
            <person name="Wang X."/>
            <person name="Wang H."/>
            <person name="Wang J."/>
            <person name="Sun R."/>
            <person name="Wu J."/>
            <person name="Liu S."/>
            <person name="Bai Y."/>
            <person name="Mun J.H."/>
            <person name="Bancroft I."/>
            <person name="Cheng F."/>
            <person name="Huang S."/>
            <person name="Li X."/>
            <person name="Hua W."/>
            <person name="Wang J."/>
            <person name="Wang X."/>
            <person name="Freeling M."/>
            <person name="Pires J.C."/>
            <person name="Paterson A.H."/>
            <person name="Chalhoub B."/>
            <person name="Wang B."/>
            <person name="Hayward A."/>
            <person name="Sharpe A.G."/>
            <person name="Park B.S."/>
            <person name="Weisshaar B."/>
            <person name="Liu B."/>
            <person name="Li B."/>
            <person name="Liu B."/>
            <person name="Tong C."/>
            <person name="Song C."/>
            <person name="Duran C."/>
            <person name="Peng C."/>
            <person name="Geng C."/>
            <person name="Koh C."/>
            <person name="Lin C."/>
            <person name="Edwards D."/>
            <person name="Mu D."/>
            <person name="Shen D."/>
            <person name="Soumpourou E."/>
            <person name="Li F."/>
            <person name="Fraser F."/>
            <person name="Conant G."/>
            <person name="Lassalle G."/>
            <person name="King G.J."/>
            <person name="Bonnema G."/>
            <person name="Tang H."/>
            <person name="Wang H."/>
            <person name="Belcram H."/>
            <person name="Zhou H."/>
            <person name="Hirakawa H."/>
            <person name="Abe H."/>
            <person name="Guo H."/>
            <person name="Wang H."/>
            <person name="Jin H."/>
            <person name="Parkin I.A."/>
            <person name="Batley J."/>
            <person name="Kim J.S."/>
            <person name="Just J."/>
            <person name="Li J."/>
            <person name="Xu J."/>
            <person name="Deng J."/>
            <person name="Kim J.A."/>
            <person name="Li J."/>
            <person name="Yu J."/>
            <person name="Meng J."/>
            <person name="Wang J."/>
            <person name="Min J."/>
            <person name="Poulain J."/>
            <person name="Wang J."/>
            <person name="Hatakeyama K."/>
            <person name="Wu K."/>
            <person name="Wang L."/>
            <person name="Fang L."/>
            <person name="Trick M."/>
            <person name="Links M.G."/>
            <person name="Zhao M."/>
            <person name="Jin M."/>
            <person name="Ramchiary N."/>
            <person name="Drou N."/>
            <person name="Berkman P.J."/>
            <person name="Cai Q."/>
            <person name="Huang Q."/>
            <person name="Li R."/>
            <person name="Tabata S."/>
            <person name="Cheng S."/>
            <person name="Zhang S."/>
            <person name="Zhang S."/>
            <person name="Huang S."/>
            <person name="Sato S."/>
            <person name="Sun S."/>
            <person name="Kwon S.J."/>
            <person name="Choi S.R."/>
            <person name="Lee T.H."/>
            <person name="Fan W."/>
            <person name="Zhao X."/>
            <person name="Tan X."/>
            <person name="Xu X."/>
            <person name="Wang Y."/>
            <person name="Qiu Y."/>
            <person name="Yin Y."/>
            <person name="Li Y."/>
            <person name="Du Y."/>
            <person name="Liao Y."/>
            <person name="Lim Y."/>
            <person name="Narusaka Y."/>
            <person name="Wang Y."/>
            <person name="Wang Z."/>
            <person name="Li Z."/>
            <person name="Wang Z."/>
            <person name="Xiong Z."/>
            <person name="Zhang Z."/>
        </authorList>
    </citation>
    <scope>NUCLEOTIDE SEQUENCE [LARGE SCALE GENOMIC DNA]</scope>
    <source>
        <strain evidence="10 11">cv. Chiifu-401-42</strain>
    </source>
</reference>
<proteinExistence type="inferred from homology"/>
<evidence type="ECO:0000259" key="8">
    <source>
        <dbReference type="Pfam" id="PF01397"/>
    </source>
</evidence>
<dbReference type="GO" id="GO:0051762">
    <property type="term" value="P:sesquiterpene biosynthetic process"/>
    <property type="evidence" value="ECO:0000318"/>
    <property type="project" value="GO_Central"/>
</dbReference>
<evidence type="ECO:0000256" key="1">
    <source>
        <dbReference type="ARBA" id="ARBA00001936"/>
    </source>
</evidence>
<feature type="region of interest" description="Disordered" evidence="7">
    <location>
        <begin position="145"/>
        <end position="208"/>
    </location>
</feature>
<dbReference type="SUPFAM" id="SSF48576">
    <property type="entry name" value="Terpenoid synthases"/>
    <property type="match status" value="1"/>
</dbReference>
<organism evidence="10 11">
    <name type="scientific">Brassica campestris</name>
    <name type="common">Field mustard</name>
    <dbReference type="NCBI Taxonomy" id="3711"/>
    <lineage>
        <taxon>Eukaryota</taxon>
        <taxon>Viridiplantae</taxon>
        <taxon>Streptophyta</taxon>
        <taxon>Embryophyta</taxon>
        <taxon>Tracheophyta</taxon>
        <taxon>Spermatophyta</taxon>
        <taxon>Magnoliopsida</taxon>
        <taxon>eudicotyledons</taxon>
        <taxon>Gunneridae</taxon>
        <taxon>Pentapetalae</taxon>
        <taxon>rosids</taxon>
        <taxon>malvids</taxon>
        <taxon>Brassicales</taxon>
        <taxon>Brassicaceae</taxon>
        <taxon>Brassiceae</taxon>
        <taxon>Brassica</taxon>
    </lineage>
</organism>
<comment type="cofactor">
    <cofactor evidence="1">
        <name>Mn(2+)</name>
        <dbReference type="ChEBI" id="CHEBI:29035"/>
    </cofactor>
</comment>
<dbReference type="PANTHER" id="PTHR31225">
    <property type="entry name" value="OS04G0344100 PROTEIN-RELATED"/>
    <property type="match status" value="1"/>
</dbReference>
<evidence type="ECO:0000256" key="7">
    <source>
        <dbReference type="SAM" id="MobiDB-lite"/>
    </source>
</evidence>
<dbReference type="InterPro" id="IPR008930">
    <property type="entry name" value="Terpenoid_cyclase/PrenylTrfase"/>
</dbReference>
<evidence type="ECO:0000256" key="4">
    <source>
        <dbReference type="ARBA" id="ARBA00023239"/>
    </source>
</evidence>
<dbReference type="FunFam" id="1.50.10.130:FF:000001">
    <property type="entry name" value="Isoprene synthase, chloroplastic"/>
    <property type="match status" value="1"/>
</dbReference>
<keyword evidence="11" id="KW-1185">Reference proteome</keyword>
<dbReference type="InterPro" id="IPR050148">
    <property type="entry name" value="Terpene_synthase-like"/>
</dbReference>
<feature type="compositionally biased region" description="Basic residues" evidence="7">
    <location>
        <begin position="165"/>
        <end position="179"/>
    </location>
</feature>
<comment type="similarity">
    <text evidence="5">Belongs to the terpene synthase family. Tpsa subfamily.</text>
</comment>
<dbReference type="SUPFAM" id="SSF48239">
    <property type="entry name" value="Terpenoid cyclases/Protein prenyltransferases"/>
    <property type="match status" value="1"/>
</dbReference>
<evidence type="ECO:0000259" key="9">
    <source>
        <dbReference type="Pfam" id="PF03936"/>
    </source>
</evidence>
<dbReference type="Pfam" id="PF01397">
    <property type="entry name" value="Terpene_synth"/>
    <property type="match status" value="1"/>
</dbReference>
<feature type="compositionally biased region" description="Basic and acidic residues" evidence="7">
    <location>
        <begin position="12"/>
        <end position="29"/>
    </location>
</feature>
<dbReference type="Gene3D" id="1.50.10.130">
    <property type="entry name" value="Terpene synthase, N-terminal domain"/>
    <property type="match status" value="1"/>
</dbReference>
<reference evidence="10" key="3">
    <citation type="submission" date="2023-03" db="UniProtKB">
        <authorList>
            <consortium name="EnsemblPlants"/>
        </authorList>
    </citation>
    <scope>IDENTIFICATION</scope>
    <source>
        <strain evidence="10">cv. Chiifu-401-42</strain>
    </source>
</reference>
<feature type="coiled-coil region" evidence="6">
    <location>
        <begin position="67"/>
        <end position="94"/>
    </location>
</feature>
<protein>
    <submittedName>
        <fullName evidence="10">Uncharacterized protein</fullName>
    </submittedName>
</protein>
<evidence type="ECO:0000256" key="6">
    <source>
        <dbReference type="SAM" id="Coils"/>
    </source>
</evidence>
<dbReference type="eggNOG" id="ENOG502QUCN">
    <property type="taxonomic scope" value="Eukaryota"/>
</dbReference>
<dbReference type="GO" id="GO:0010334">
    <property type="term" value="F:sesquiterpene synthase activity"/>
    <property type="evidence" value="ECO:0000318"/>
    <property type="project" value="GO_Central"/>
</dbReference>
<sequence>MPRATENLAPSLEREKDTTRNNKEVVTEVELHKDPTLGIDKDHVDIAKDNEKGKEDAYADLAMNEEMMENDDLLDEISEEVQAFEKELEDERIEAISQLSPSRKDRLSLTKLKEPSEVQGGEVVARGTSNKPALGKIDTTIAQTIGKRRGSRSPDLKGAAASKKLATRGRLSPKAKLLKPSREPSASARNSLKFPRHEGSTDTSKEKHRTLKEAVKESFMASKVNPIENIKFIDSLSRLGVSYHFEIDIIEQLGNSFDSLDFNRLIRHDECDLYTVGLLFQVFRQFGFKLSADVFEKFKSEDGKFKEHLVADTSGILSLYEASQWNTHGEDIIDQALAFSSCHLKEISFQSIPQHLAVRIKNALKHPYHRGISRIETRKYISYYEAEEKRDAVLLEFAKIDFNMLQILHRTELACVTRWYEEMEIKSKVTYTRHRVAEAYLWSIGAYFEPQYSQARVKTAVALIIFTMLDDTYDAYGTMEELEIFSDAIEKWLPAPPNMIPESMKYVYRIMVDFYEKLDEEFENEGRSGMGDVANLDAFEWLSSNPKIRVASEKISRFTDDISSYEVSN</sequence>
<feature type="domain" description="Terpene synthase metal-binding" evidence="9">
    <location>
        <begin position="422"/>
        <end position="528"/>
    </location>
</feature>
<dbReference type="Gene3D" id="1.10.600.10">
    <property type="entry name" value="Farnesyl Diphosphate Synthase"/>
    <property type="match status" value="1"/>
</dbReference>
<dbReference type="InParanoid" id="M4CZS0"/>
<evidence type="ECO:0000313" key="10">
    <source>
        <dbReference type="EnsemblPlants" id="Bra009717.1-P"/>
    </source>
</evidence>
<dbReference type="InterPro" id="IPR001906">
    <property type="entry name" value="Terpene_synth_N"/>
</dbReference>
<dbReference type="EnsemblPlants" id="Bra009717.1">
    <property type="protein sequence ID" value="Bra009717.1-P"/>
    <property type="gene ID" value="Bra009717"/>
</dbReference>
<dbReference type="HOGENOM" id="CLU_479284_0_0_1"/>
<evidence type="ECO:0000313" key="11">
    <source>
        <dbReference type="Proteomes" id="UP000011750"/>
    </source>
</evidence>
<dbReference type="PANTHER" id="PTHR31225:SF93">
    <property type="entry name" value="ALPHA-HUMULENE_(-)-(E)-BETA-CARYOPHYLLENE SYNTHASE"/>
    <property type="match status" value="1"/>
</dbReference>
<evidence type="ECO:0000256" key="2">
    <source>
        <dbReference type="ARBA" id="ARBA00022723"/>
    </source>
</evidence>
<feature type="region of interest" description="Disordered" evidence="7">
    <location>
        <begin position="1"/>
        <end position="29"/>
    </location>
</feature>